<organism evidence="9">
    <name type="scientific">Culicoides sonorensis</name>
    <name type="common">Biting midge</name>
    <dbReference type="NCBI Taxonomy" id="179676"/>
    <lineage>
        <taxon>Eukaryota</taxon>
        <taxon>Metazoa</taxon>
        <taxon>Ecdysozoa</taxon>
        <taxon>Arthropoda</taxon>
        <taxon>Hexapoda</taxon>
        <taxon>Insecta</taxon>
        <taxon>Pterygota</taxon>
        <taxon>Neoptera</taxon>
        <taxon>Endopterygota</taxon>
        <taxon>Diptera</taxon>
        <taxon>Nematocera</taxon>
        <taxon>Chironomoidea</taxon>
        <taxon>Ceratopogonidae</taxon>
        <taxon>Ceratopogoninae</taxon>
        <taxon>Culicoides</taxon>
        <taxon>Monoculicoides</taxon>
    </lineage>
</organism>
<feature type="repeat" description="WD" evidence="6">
    <location>
        <begin position="144"/>
        <end position="186"/>
    </location>
</feature>
<feature type="compositionally biased region" description="Polar residues" evidence="7">
    <location>
        <begin position="212"/>
        <end position="222"/>
    </location>
</feature>
<sequence length="694" mass="77052">MQNSIINLFERQYGNYFSRNYDTTLCRLAAHQEDSWRGVAPSTHGLLYNEEPPILAAKFAKKAGHQNMIAIANEDGMVAVQDVFIRNKDPSAIEKPLDGEQCHFNAVFDVEWMPDEMKLVSVSGDHTAKLWELTESKLVKTRTFRGHSRSVKTAAFRKTDSAVFATGGRDGSILIWDTRAALSIDRADNCIFSGHAGTGVGTPVSHRKRSSSRNNTPKTPANCSSSSITGLVFQDDNTLISCGAGDGVIKVWDMRRNYSQYKKEPTPKYSLPYMGTSTFMGFTNLLIDESGCKLFASCMDNTIYCYNIATYSGPLIQKYVGATIGTFYIKACLSPDSQYLISGSSNEKAFIWNVSNPNPLVSLNGHTQEVTCVAWTQQKENAIVTCSDDARHKIWRIPGEEMTSEVISTKYRGTTEICPDYRKSTKVMSKTTFTPRSGRKVFRMSERTPTTPLERRTSMKRPLSSICEDQSMSAPEPKRIASENGSTSKGRRLFSPPASTSRQAGGIHCLDITKGMQIIFEEANETTSQHLQYHQLPTSPLKNKTSPLSERVNANLLLSPDMNGSNSASLLFSPTSNLPNFVIDGEAPHLRVSSPKRKLKENVDWLTKIRKQKILSLNGSGLNEKSTFSSSQTTIMEQVIETKTPKRRHSGFHDSPSHVEPRQPKTPRRSSTAEMSILKFLTVTPTSTPAGCHK</sequence>
<keyword evidence="2 6" id="KW-0853">WD repeat</keyword>
<keyword evidence="3" id="KW-0677">Repeat</keyword>
<dbReference type="GO" id="GO:0030674">
    <property type="term" value="F:protein-macromolecule adaptor activity"/>
    <property type="evidence" value="ECO:0007669"/>
    <property type="project" value="TreeGrafter"/>
</dbReference>
<accession>A0A336MPC7</accession>
<gene>
    <name evidence="9" type="primary">CSON004901</name>
</gene>
<dbReference type="PANTHER" id="PTHR22852:SF0">
    <property type="entry name" value="DENTICLELESS PROTEIN HOMOLOG"/>
    <property type="match status" value="1"/>
</dbReference>
<dbReference type="Pfam" id="PF00400">
    <property type="entry name" value="WD40"/>
    <property type="match status" value="5"/>
</dbReference>
<feature type="repeat" description="WD" evidence="6">
    <location>
        <begin position="333"/>
        <end position="362"/>
    </location>
</feature>
<evidence type="ECO:0000256" key="5">
    <source>
        <dbReference type="ARBA" id="ARBA00038344"/>
    </source>
</evidence>
<comment type="pathway">
    <text evidence="1">Protein modification; protein ubiquitination.</text>
</comment>
<reference evidence="9" key="2">
    <citation type="submission" date="2018-07" db="EMBL/GenBank/DDBJ databases">
        <authorList>
            <person name="Quirk P.G."/>
            <person name="Krulwich T.A."/>
        </authorList>
    </citation>
    <scope>NUCLEOTIDE SEQUENCE</scope>
</reference>
<feature type="region of interest" description="Disordered" evidence="7">
    <location>
        <begin position="201"/>
        <end position="222"/>
    </location>
</feature>
<feature type="repeat" description="WD" evidence="6">
    <location>
        <begin position="221"/>
        <end position="262"/>
    </location>
</feature>
<keyword evidence="4" id="KW-0833">Ubl conjugation pathway</keyword>
<evidence type="ECO:0000256" key="6">
    <source>
        <dbReference type="PROSITE-ProRule" id="PRU00221"/>
    </source>
</evidence>
<reference evidence="8" key="1">
    <citation type="submission" date="2018-04" db="EMBL/GenBank/DDBJ databases">
        <authorList>
            <person name="Go L.Y."/>
            <person name="Mitchell J.A."/>
        </authorList>
    </citation>
    <scope>NUCLEOTIDE SEQUENCE</scope>
    <source>
        <tissue evidence="8">Whole organism</tissue>
    </source>
</reference>
<protein>
    <submittedName>
        <fullName evidence="9">CSON004901 protein</fullName>
    </submittedName>
</protein>
<dbReference type="Gene3D" id="2.130.10.10">
    <property type="entry name" value="YVTN repeat-like/Quinoprotein amine dehydrogenase"/>
    <property type="match status" value="2"/>
</dbReference>
<evidence type="ECO:0000256" key="4">
    <source>
        <dbReference type="ARBA" id="ARBA00022786"/>
    </source>
</evidence>
<dbReference type="AlphaFoldDB" id="A0A336MPC7"/>
<dbReference type="GO" id="GO:0043161">
    <property type="term" value="P:proteasome-mediated ubiquitin-dependent protein catabolic process"/>
    <property type="evidence" value="ECO:0007669"/>
    <property type="project" value="TreeGrafter"/>
</dbReference>
<name>A0A336MPC7_CULSO</name>
<dbReference type="InterPro" id="IPR015943">
    <property type="entry name" value="WD40/YVTN_repeat-like_dom_sf"/>
</dbReference>
<dbReference type="InterPro" id="IPR036322">
    <property type="entry name" value="WD40_repeat_dom_sf"/>
</dbReference>
<dbReference type="PRINTS" id="PR00320">
    <property type="entry name" value="GPROTEINBRPT"/>
</dbReference>
<feature type="region of interest" description="Disordered" evidence="7">
    <location>
        <begin position="446"/>
        <end position="506"/>
    </location>
</feature>
<feature type="compositionally biased region" description="Basic and acidic residues" evidence="7">
    <location>
        <begin position="651"/>
        <end position="663"/>
    </location>
</feature>
<dbReference type="SUPFAM" id="SSF50978">
    <property type="entry name" value="WD40 repeat-like"/>
    <property type="match status" value="1"/>
</dbReference>
<evidence type="ECO:0000256" key="3">
    <source>
        <dbReference type="ARBA" id="ARBA00022737"/>
    </source>
</evidence>
<evidence type="ECO:0000313" key="8">
    <source>
        <dbReference type="EMBL" id="SSX12932.1"/>
    </source>
</evidence>
<dbReference type="PROSITE" id="PS00678">
    <property type="entry name" value="WD_REPEATS_1"/>
    <property type="match status" value="1"/>
</dbReference>
<dbReference type="SMART" id="SM00320">
    <property type="entry name" value="WD40"/>
    <property type="match status" value="6"/>
</dbReference>
<dbReference type="InterPro" id="IPR019775">
    <property type="entry name" value="WD40_repeat_CS"/>
</dbReference>
<dbReference type="PROSITE" id="PS50294">
    <property type="entry name" value="WD_REPEATS_REGION"/>
    <property type="match status" value="4"/>
</dbReference>
<dbReference type="InterPro" id="IPR001680">
    <property type="entry name" value="WD40_rpt"/>
</dbReference>
<feature type="repeat" description="WD" evidence="6">
    <location>
        <begin position="100"/>
        <end position="141"/>
    </location>
</feature>
<dbReference type="GO" id="GO:0007095">
    <property type="term" value="P:mitotic G2 DNA damage checkpoint signaling"/>
    <property type="evidence" value="ECO:0007669"/>
    <property type="project" value="TreeGrafter"/>
</dbReference>
<evidence type="ECO:0000313" key="9">
    <source>
        <dbReference type="EMBL" id="SSX32374.1"/>
    </source>
</evidence>
<comment type="similarity">
    <text evidence="5">Belongs to the WD repeat cdt2 family.</text>
</comment>
<evidence type="ECO:0000256" key="7">
    <source>
        <dbReference type="SAM" id="MobiDB-lite"/>
    </source>
</evidence>
<evidence type="ECO:0000256" key="1">
    <source>
        <dbReference type="ARBA" id="ARBA00004906"/>
    </source>
</evidence>
<dbReference type="InterPro" id="IPR020472">
    <property type="entry name" value="WD40_PAC1"/>
</dbReference>
<dbReference type="CDD" id="cd00200">
    <property type="entry name" value="WD40"/>
    <property type="match status" value="1"/>
</dbReference>
<dbReference type="VEuPathDB" id="VectorBase:CSON004901"/>
<dbReference type="PANTHER" id="PTHR22852">
    <property type="entry name" value="LETHAL 2 DENTICLELESS PROTEIN RETINOIC ACID-REGULATED NUCLEAR MATRIX-ASSOCIATED PROTEIN"/>
    <property type="match status" value="1"/>
</dbReference>
<dbReference type="OMA" id="FRYQDKA"/>
<feature type="region of interest" description="Disordered" evidence="7">
    <location>
        <begin position="644"/>
        <end position="672"/>
    </location>
</feature>
<proteinExistence type="inferred from homology"/>
<dbReference type="EMBL" id="UFQT01002004">
    <property type="protein sequence ID" value="SSX32374.1"/>
    <property type="molecule type" value="Genomic_DNA"/>
</dbReference>
<dbReference type="InterPro" id="IPR051865">
    <property type="entry name" value="WD-repeat_CDT2_adapter"/>
</dbReference>
<dbReference type="GO" id="GO:0005634">
    <property type="term" value="C:nucleus"/>
    <property type="evidence" value="ECO:0007669"/>
    <property type="project" value="TreeGrafter"/>
</dbReference>
<evidence type="ECO:0000256" key="2">
    <source>
        <dbReference type="ARBA" id="ARBA00022574"/>
    </source>
</evidence>
<feature type="repeat" description="WD" evidence="6">
    <location>
        <begin position="363"/>
        <end position="405"/>
    </location>
</feature>
<dbReference type="PROSITE" id="PS50082">
    <property type="entry name" value="WD_REPEATS_2"/>
    <property type="match status" value="5"/>
</dbReference>
<dbReference type="EMBL" id="UFQS01002004">
    <property type="protein sequence ID" value="SSX12932.1"/>
    <property type="molecule type" value="Genomic_DNA"/>
</dbReference>